<evidence type="ECO:0000313" key="3">
    <source>
        <dbReference type="EMBL" id="KKP72444.1"/>
    </source>
</evidence>
<comment type="caution">
    <text evidence="3">The sequence shown here is derived from an EMBL/GenBank/DDBJ whole genome shotgun (WGS) entry which is preliminary data.</text>
</comment>
<dbReference type="STRING" id="1618478.UR68_C0015G0005"/>
<evidence type="ECO:0000313" key="4">
    <source>
        <dbReference type="Proteomes" id="UP000034457"/>
    </source>
</evidence>
<dbReference type="InterPro" id="IPR050190">
    <property type="entry name" value="UPF0213_domain"/>
</dbReference>
<dbReference type="InterPro" id="IPR035901">
    <property type="entry name" value="GIY-YIG_endonuc_sf"/>
</dbReference>
<dbReference type="PROSITE" id="PS50164">
    <property type="entry name" value="GIY_YIG"/>
    <property type="match status" value="1"/>
</dbReference>
<dbReference type="EMBL" id="LBQC01000015">
    <property type="protein sequence ID" value="KKP72444.1"/>
    <property type="molecule type" value="Genomic_DNA"/>
</dbReference>
<feature type="domain" description="GIY-YIG" evidence="2">
    <location>
        <begin position="1"/>
        <end position="75"/>
    </location>
</feature>
<organism evidence="3 4">
    <name type="scientific">Candidatus Roizmanbacteria bacterium GW2011_GWA2_35_19</name>
    <dbReference type="NCBI Taxonomy" id="1618478"/>
    <lineage>
        <taxon>Bacteria</taxon>
        <taxon>Candidatus Roizmaniibacteriota</taxon>
    </lineage>
</organism>
<dbReference type="CDD" id="cd10449">
    <property type="entry name" value="GIY-YIG_SLX1_like"/>
    <property type="match status" value="1"/>
</dbReference>
<dbReference type="InterPro" id="IPR000305">
    <property type="entry name" value="GIY-YIG_endonuc"/>
</dbReference>
<dbReference type="Proteomes" id="UP000034457">
    <property type="component" value="Unassembled WGS sequence"/>
</dbReference>
<dbReference type="Pfam" id="PF01541">
    <property type="entry name" value="GIY-YIG"/>
    <property type="match status" value="1"/>
</dbReference>
<sequence length="84" mass="10148">MYFVYILQSSIDKSFYIGYTGNVDNRLYEHNFGKTGYTSLKRPWKLIYKEEYFTRGEAVKREKYLKRLKNKRYLESLILKNSAA</sequence>
<dbReference type="PANTHER" id="PTHR34477">
    <property type="entry name" value="UPF0213 PROTEIN YHBQ"/>
    <property type="match status" value="1"/>
</dbReference>
<dbReference type="SUPFAM" id="SSF82771">
    <property type="entry name" value="GIY-YIG endonuclease"/>
    <property type="match status" value="1"/>
</dbReference>
<evidence type="ECO:0000259" key="2">
    <source>
        <dbReference type="PROSITE" id="PS50164"/>
    </source>
</evidence>
<accession>A0A0G0BSG9</accession>
<protein>
    <submittedName>
        <fullName evidence="3">Excinuclease ABCsubunit C domain-containing protein</fullName>
    </submittedName>
</protein>
<comment type="similarity">
    <text evidence="1">Belongs to the UPF0213 family.</text>
</comment>
<reference evidence="3 4" key="1">
    <citation type="journal article" date="2015" name="Nature">
        <title>rRNA introns, odd ribosomes, and small enigmatic genomes across a large radiation of phyla.</title>
        <authorList>
            <person name="Brown C.T."/>
            <person name="Hug L.A."/>
            <person name="Thomas B.C."/>
            <person name="Sharon I."/>
            <person name="Castelle C.J."/>
            <person name="Singh A."/>
            <person name="Wilkins M.J."/>
            <person name="Williams K.H."/>
            <person name="Banfield J.F."/>
        </authorList>
    </citation>
    <scope>NUCLEOTIDE SEQUENCE [LARGE SCALE GENOMIC DNA]</scope>
</reference>
<evidence type="ECO:0000256" key="1">
    <source>
        <dbReference type="ARBA" id="ARBA00007435"/>
    </source>
</evidence>
<dbReference type="Gene3D" id="3.40.1440.10">
    <property type="entry name" value="GIY-YIG endonuclease"/>
    <property type="match status" value="1"/>
</dbReference>
<name>A0A0G0BSG9_9BACT</name>
<gene>
    <name evidence="3" type="ORF">UR68_C0015G0005</name>
</gene>
<dbReference type="PANTHER" id="PTHR34477:SF1">
    <property type="entry name" value="UPF0213 PROTEIN YHBQ"/>
    <property type="match status" value="1"/>
</dbReference>
<proteinExistence type="inferred from homology"/>
<dbReference type="AlphaFoldDB" id="A0A0G0BSG9"/>